<evidence type="ECO:0000313" key="3">
    <source>
        <dbReference type="Proteomes" id="UP001165083"/>
    </source>
</evidence>
<dbReference type="AlphaFoldDB" id="A0A9W6TXD2"/>
<dbReference type="EMBL" id="BSXW01000393">
    <property type="protein sequence ID" value="GMF21027.1"/>
    <property type="molecule type" value="Genomic_DNA"/>
</dbReference>
<comment type="caution">
    <text evidence="2">The sequence shown here is derived from an EMBL/GenBank/DDBJ whole genome shotgun (WGS) entry which is preliminary data.</text>
</comment>
<evidence type="ECO:0000256" key="1">
    <source>
        <dbReference type="SAM" id="Phobius"/>
    </source>
</evidence>
<organism evidence="2 3">
    <name type="scientific">Phytophthora lilii</name>
    <dbReference type="NCBI Taxonomy" id="2077276"/>
    <lineage>
        <taxon>Eukaryota</taxon>
        <taxon>Sar</taxon>
        <taxon>Stramenopiles</taxon>
        <taxon>Oomycota</taxon>
        <taxon>Peronosporomycetes</taxon>
        <taxon>Peronosporales</taxon>
        <taxon>Peronosporaceae</taxon>
        <taxon>Phytophthora</taxon>
    </lineage>
</organism>
<reference evidence="2" key="1">
    <citation type="submission" date="2023-04" db="EMBL/GenBank/DDBJ databases">
        <title>Phytophthora lilii NBRC 32176.</title>
        <authorList>
            <person name="Ichikawa N."/>
            <person name="Sato H."/>
            <person name="Tonouchi N."/>
        </authorList>
    </citation>
    <scope>NUCLEOTIDE SEQUENCE</scope>
    <source>
        <strain evidence="2">NBRC 32176</strain>
    </source>
</reference>
<keyword evidence="1" id="KW-0812">Transmembrane</keyword>
<protein>
    <submittedName>
        <fullName evidence="2">Unnamed protein product</fullName>
    </submittedName>
</protein>
<feature type="transmembrane region" description="Helical" evidence="1">
    <location>
        <begin position="40"/>
        <end position="64"/>
    </location>
</feature>
<proteinExistence type="predicted"/>
<keyword evidence="3" id="KW-1185">Reference proteome</keyword>
<keyword evidence="1" id="KW-1133">Transmembrane helix</keyword>
<dbReference type="Proteomes" id="UP001165083">
    <property type="component" value="Unassembled WGS sequence"/>
</dbReference>
<name>A0A9W6TXD2_9STRA</name>
<keyword evidence="1" id="KW-0472">Membrane</keyword>
<evidence type="ECO:0000313" key="2">
    <source>
        <dbReference type="EMBL" id="GMF21027.1"/>
    </source>
</evidence>
<feature type="transmembrane region" description="Helical" evidence="1">
    <location>
        <begin position="88"/>
        <end position="107"/>
    </location>
</feature>
<gene>
    <name evidence="2" type="ORF">Plil01_000825300</name>
</gene>
<accession>A0A9W6TXD2</accession>
<sequence length="147" mass="16664">MPRCARLKHRAQPGPHREHVTSEDMSEAPNGEFSLVALRLCWLVFVILHAFCGTYFALMSLTYWKLPGTTFGRWLYFYDLGLDPEHDGTISIVHGCIAAVHFGYLVWMIGWSIENRRLVFAVYNLFGPPTATTTEGETAKFVICIGH</sequence>